<dbReference type="GO" id="GO:0008999">
    <property type="term" value="F:protein-N-terminal-alanine acetyltransferase activity"/>
    <property type="evidence" value="ECO:0007669"/>
    <property type="project" value="TreeGrafter"/>
</dbReference>
<feature type="domain" description="N-acetyltransferase" evidence="1">
    <location>
        <begin position="7"/>
        <end position="175"/>
    </location>
</feature>
<evidence type="ECO:0000259" key="1">
    <source>
        <dbReference type="PROSITE" id="PS51186"/>
    </source>
</evidence>
<comment type="caution">
    <text evidence="2">The sequence shown here is derived from an EMBL/GenBank/DDBJ whole genome shotgun (WGS) entry which is preliminary data.</text>
</comment>
<dbReference type="SUPFAM" id="SSF55729">
    <property type="entry name" value="Acyl-CoA N-acyltransferases (Nat)"/>
    <property type="match status" value="1"/>
</dbReference>
<dbReference type="OrthoDB" id="5292292at2"/>
<protein>
    <submittedName>
        <fullName evidence="2">N-acetyltransferase</fullName>
    </submittedName>
</protein>
<evidence type="ECO:0000313" key="3">
    <source>
        <dbReference type="Proteomes" id="UP000037507"/>
    </source>
</evidence>
<name>A0A2T7UIB3_9BURK</name>
<dbReference type="PANTHER" id="PTHR43441">
    <property type="entry name" value="RIBOSOMAL-PROTEIN-SERINE ACETYLTRANSFERASE"/>
    <property type="match status" value="1"/>
</dbReference>
<reference evidence="2" key="1">
    <citation type="submission" date="2017-04" db="EMBL/GenBank/DDBJ databases">
        <title>Unexpected and diverse lifestyles within the genus Limnohabitans.</title>
        <authorList>
            <person name="Kasalicky V."/>
            <person name="Mehrshad M."/>
            <person name="Andrei S.-A."/>
            <person name="Salcher M."/>
            <person name="Kratochvilova H."/>
            <person name="Simek K."/>
            <person name="Ghai R."/>
        </authorList>
    </citation>
    <scope>NUCLEOTIDE SEQUENCE [LARGE SCALE GENOMIC DNA]</scope>
    <source>
        <strain evidence="2">II-D5</strain>
    </source>
</reference>
<gene>
    <name evidence="2" type="ORF">H663_001885</name>
</gene>
<dbReference type="PROSITE" id="PS51186">
    <property type="entry name" value="GNAT"/>
    <property type="match status" value="1"/>
</dbReference>
<dbReference type="EMBL" id="LFYT02000002">
    <property type="protein sequence ID" value="PVE44423.1"/>
    <property type="molecule type" value="Genomic_DNA"/>
</dbReference>
<organism evidence="2 3">
    <name type="scientific">Limnohabitans planktonicus II-D5</name>
    <dbReference type="NCBI Taxonomy" id="1293045"/>
    <lineage>
        <taxon>Bacteria</taxon>
        <taxon>Pseudomonadati</taxon>
        <taxon>Pseudomonadota</taxon>
        <taxon>Betaproteobacteria</taxon>
        <taxon>Burkholderiales</taxon>
        <taxon>Comamonadaceae</taxon>
        <taxon>Limnohabitans</taxon>
    </lineage>
</organism>
<evidence type="ECO:0000313" key="2">
    <source>
        <dbReference type="EMBL" id="PVE44423.1"/>
    </source>
</evidence>
<dbReference type="InterPro" id="IPR000182">
    <property type="entry name" value="GNAT_dom"/>
</dbReference>
<sequence length="178" mass="20086">MLHPPKYTVRRFQPTDAPSFYAAVRESIDDLTYWMPWCSKEYALSDAQAWMETTRDMWATGAEYPMGIFDANTGEVVGGTGVNHINRAYRIGNIGYWVSSRHTGQGVARFAAHQAAVHGFKELGLTRLEIVVLTHNKASQRVAERIGAKFECEARNRVYFQGAPHNAFVYSLLPDDLK</sequence>
<proteinExistence type="predicted"/>
<dbReference type="InterPro" id="IPR016181">
    <property type="entry name" value="Acyl_CoA_acyltransferase"/>
</dbReference>
<dbReference type="InterPro" id="IPR051908">
    <property type="entry name" value="Ribosomal_N-acetyltransferase"/>
</dbReference>
<dbReference type="PANTHER" id="PTHR43441:SF10">
    <property type="entry name" value="ACETYLTRANSFERASE"/>
    <property type="match status" value="1"/>
</dbReference>
<keyword evidence="3" id="KW-1185">Reference proteome</keyword>
<accession>A0A2T7UIB3</accession>
<dbReference type="GO" id="GO:0005737">
    <property type="term" value="C:cytoplasm"/>
    <property type="evidence" value="ECO:0007669"/>
    <property type="project" value="TreeGrafter"/>
</dbReference>
<dbReference type="Pfam" id="PF13302">
    <property type="entry name" value="Acetyltransf_3"/>
    <property type="match status" value="1"/>
</dbReference>
<dbReference type="GO" id="GO:1990189">
    <property type="term" value="F:protein N-terminal-serine acetyltransferase activity"/>
    <property type="evidence" value="ECO:0007669"/>
    <property type="project" value="TreeGrafter"/>
</dbReference>
<dbReference type="STRING" id="1293045.H663_18585"/>
<dbReference type="Proteomes" id="UP000037507">
    <property type="component" value="Unassembled WGS sequence"/>
</dbReference>
<dbReference type="Gene3D" id="3.40.630.30">
    <property type="match status" value="1"/>
</dbReference>
<dbReference type="AlphaFoldDB" id="A0A2T7UIB3"/>